<evidence type="ECO:0000313" key="2">
    <source>
        <dbReference type="Proteomes" id="UP001439875"/>
    </source>
</evidence>
<gene>
    <name evidence="1" type="ORF">WMO40_08880</name>
</gene>
<proteinExistence type="predicted"/>
<dbReference type="Proteomes" id="UP001439875">
    <property type="component" value="Unassembled WGS sequence"/>
</dbReference>
<dbReference type="EMBL" id="JBBMEW010000005">
    <property type="protein sequence ID" value="MEQ2526813.1"/>
    <property type="molecule type" value="Genomic_DNA"/>
</dbReference>
<organism evidence="1 2">
    <name type="scientific">Robertmurraya yapensis</name>
    <name type="common">ex Hitch et al 2024</name>
    <dbReference type="NCBI Taxonomy" id="3133160"/>
    <lineage>
        <taxon>Bacteria</taxon>
        <taxon>Bacillati</taxon>
        <taxon>Bacillota</taxon>
        <taxon>Bacilli</taxon>
        <taxon>Bacillales</taxon>
        <taxon>Bacillaceae</taxon>
        <taxon>Robertmurraya</taxon>
    </lineage>
</organism>
<evidence type="ECO:0000313" key="1">
    <source>
        <dbReference type="EMBL" id="MEQ2526813.1"/>
    </source>
</evidence>
<comment type="caution">
    <text evidence="1">The sequence shown here is derived from an EMBL/GenBank/DDBJ whole genome shotgun (WGS) entry which is preliminary data.</text>
</comment>
<name>A0ACC6S9T9_9BACI</name>
<sequence>MKILVFIKKNPLFSLGTVMFFLLVFIALFGKYLPGIDTKLDEIIFLRDENNIPFAPPFGPNERFPIGTDRLGRDLLSLIVLGARETLIVIIAIALIRYLLAIPLGFFAHKNRFGVNILLNWINGFLSYIPTIIIVILLATLHPIVLSKLRPFYLILIIAALEVGRVAEMIKLELNQLSTKEFITGGNAVGISNFRLLKKYYMPFLYGKLLVNFVGDIGKVMFLLGQLGFLGIFISHSFMQTDAGVSGFENTSLSWPTLLTDAFRDLRGAIWIPFYASLAMTYVIFTFNILAQGIQKLLK</sequence>
<keyword evidence="2" id="KW-1185">Reference proteome</keyword>
<accession>A0ACC6S9T9</accession>
<protein>
    <submittedName>
        <fullName evidence="1">Peptide ABC transporter permease</fullName>
    </submittedName>
</protein>
<reference evidence="1" key="1">
    <citation type="submission" date="2024-03" db="EMBL/GenBank/DDBJ databases">
        <title>Human intestinal bacterial collection.</title>
        <authorList>
            <person name="Pauvert C."/>
            <person name="Hitch T.C.A."/>
            <person name="Clavel T."/>
        </authorList>
    </citation>
    <scope>NUCLEOTIDE SEQUENCE</scope>
    <source>
        <strain evidence="1">CLA-AA-H227</strain>
    </source>
</reference>